<gene>
    <name evidence="1" type="ORF">BN138_993</name>
</gene>
<organism evidence="1">
    <name type="scientific">termite gut metagenome</name>
    <dbReference type="NCBI Taxonomy" id="433724"/>
    <lineage>
        <taxon>unclassified sequences</taxon>
        <taxon>metagenomes</taxon>
        <taxon>organismal metagenomes</taxon>
    </lineage>
</organism>
<proteinExistence type="predicted"/>
<sequence>METGEDDDATRICNILVYDCMVDAYESLFSWLRDPTTDLKDISKAVEHVHDTLFGPIEMLLGYSKQDVRDIIEYFLQTDELPVMVNLLERDEYDIENLARDILEKRLDDFSKKDYIQKIWDESGTHWSAFFGVNNQKAFRRSVAEAIDRMLNPPEPPQRTPLTENEKSKTCPCKRYESGFQKSEKKSVRLFLKSIRMPTAIITVPVVIRRATGTEAKAVCISRLIILCQERMVGKQI</sequence>
<reference evidence="1" key="2">
    <citation type="journal article" date="2013" name="Biotechnol. Biofuels">
        <title>Mining for hemicellulases in the fungus-growing termite Pseudacanthotermes militaris using functional metagenomics.</title>
        <authorList>
            <person name="Bastien G."/>
            <person name="Arnal G."/>
            <person name="Bozonnet S."/>
            <person name="Laguerre S."/>
            <person name="Ferreira F."/>
            <person name="Faure R."/>
            <person name="Henrissat B."/>
            <person name="Lefevre F."/>
            <person name="Robe P."/>
            <person name="Bouchez O."/>
            <person name="Noirot C."/>
            <person name="Dumon C."/>
            <person name="O'Donohue M."/>
        </authorList>
    </citation>
    <scope>NUCLEOTIDE SEQUENCE</scope>
</reference>
<protein>
    <submittedName>
        <fullName evidence="1">Uncharacterized protein</fullName>
    </submittedName>
</protein>
<evidence type="ECO:0000313" key="1">
    <source>
        <dbReference type="EMBL" id="CCO21805.1"/>
    </source>
</evidence>
<accession>S0DG08</accession>
<name>S0DG08_9ZZZZ</name>
<reference evidence="1" key="1">
    <citation type="submission" date="2012-10" db="EMBL/GenBank/DDBJ databases">
        <authorList>
            <person name="Sandrine L."/>
        </authorList>
    </citation>
    <scope>NUCLEOTIDE SEQUENCE</scope>
</reference>
<dbReference type="AlphaFoldDB" id="S0DG08"/>
<dbReference type="EMBL" id="HF548330">
    <property type="protein sequence ID" value="CCO21805.1"/>
    <property type="molecule type" value="Genomic_DNA"/>
</dbReference>